<evidence type="ECO:0000256" key="7">
    <source>
        <dbReference type="RuleBase" id="RU368039"/>
    </source>
</evidence>
<comment type="subcellular location">
    <subcellularLocation>
        <location evidence="2 7">Mitochondrion matrix</location>
    </subcellularLocation>
    <subcellularLocation>
        <location evidence="1">Nucleus</location>
    </subcellularLocation>
</comment>
<dbReference type="GO" id="GO:0034553">
    <property type="term" value="P:mitochondrial respiratory chain complex II assembly"/>
    <property type="evidence" value="ECO:0007669"/>
    <property type="project" value="UniProtKB-UniRule"/>
</dbReference>
<dbReference type="Pfam" id="PF13233">
    <property type="entry name" value="Complex1_LYR_2"/>
    <property type="match status" value="1"/>
</dbReference>
<reference evidence="9" key="1">
    <citation type="submission" date="2023-06" db="EMBL/GenBank/DDBJ databases">
        <authorList>
            <person name="Delattre M."/>
        </authorList>
    </citation>
    <scope>NUCLEOTIDE SEQUENCE</scope>
    <source>
        <strain evidence="9">AF72</strain>
    </source>
</reference>
<evidence type="ECO:0000256" key="3">
    <source>
        <dbReference type="ARBA" id="ARBA00006020"/>
    </source>
</evidence>
<dbReference type="GO" id="GO:0005634">
    <property type="term" value="C:nucleus"/>
    <property type="evidence" value="ECO:0007669"/>
    <property type="project" value="UniProtKB-SubCell"/>
</dbReference>
<keyword evidence="6 7" id="KW-0143">Chaperone</keyword>
<keyword evidence="4" id="KW-0809">Transit peptide</keyword>
<comment type="caution">
    <text evidence="9">The sequence shown here is derived from an EMBL/GenBank/DDBJ whole genome shotgun (WGS) entry which is preliminary data.</text>
</comment>
<sequence length="294" mass="33087">MYVFEPAIPPPTDRVTRGRYTVSKLDRAIKLVLKDGYSCYKASHITGVPRTTVQKRIAAIRSQMGQQSTSAMQGMATSNISNNSFGGDMNMYDVANVEVIEFVEVPSFELPDGTYLVSDDGLIPQEYIPMCHETLHLSCVEQPKRFLGQAFITQTMRITCLWLAAKKAVEVEPRLFPLFLYKNILRLHYGLPPPMRVMGDAYVKDEFRRHKSSVPPQSMEFLQEWTQYCATLSKQLHGTGLKDSIGKNMEPGQFEKFSEEQLHQLLELKEEAEKPLPEDKKVPGSGGSCKAASS</sequence>
<name>A0AA36GBR8_9BILA</name>
<evidence type="ECO:0000256" key="6">
    <source>
        <dbReference type="ARBA" id="ARBA00023186"/>
    </source>
</evidence>
<dbReference type="GO" id="GO:0006105">
    <property type="term" value="P:succinate metabolic process"/>
    <property type="evidence" value="ECO:0007669"/>
    <property type="project" value="TreeGrafter"/>
</dbReference>
<evidence type="ECO:0000256" key="5">
    <source>
        <dbReference type="ARBA" id="ARBA00023128"/>
    </source>
</evidence>
<dbReference type="GO" id="GO:0005759">
    <property type="term" value="C:mitochondrial matrix"/>
    <property type="evidence" value="ECO:0007669"/>
    <property type="project" value="UniProtKB-SubCell"/>
</dbReference>
<dbReference type="EMBL" id="CATQJA010002664">
    <property type="protein sequence ID" value="CAJ0582782.1"/>
    <property type="molecule type" value="Genomic_DNA"/>
</dbReference>
<comment type="similarity">
    <text evidence="3 7">Belongs to the complex I LYR family. SDHAF3 subfamily.</text>
</comment>
<dbReference type="PANTHER" id="PTHR13137:SF6">
    <property type="entry name" value="SUCCINATE DEHYDROGENASE ASSEMBLY FACTOR 3, MITOCHONDRIAL"/>
    <property type="match status" value="1"/>
</dbReference>
<feature type="region of interest" description="Disordered" evidence="8">
    <location>
        <begin position="270"/>
        <end position="294"/>
    </location>
</feature>
<dbReference type="AlphaFoldDB" id="A0AA36GBR8"/>
<comment type="function">
    <text evidence="7">Plays an essential role in the assembly of succinate dehydrogenase (SDH), an enzyme complex (also referred to as respiratory complex II) that is a component of both the tricarboxylic acid (TCA) cycle and the mitochondrial electron transport chain, and which couples the oxidation of succinate to fumarate with the reduction of ubiquinone (coenzyme Q) to ubiquinol. Promotes maturation of the iron-sulfur protein subunit of the SDH catalytic dimer, protecting it from the deleterious effects of oxidants. May act together with SDHAF1.</text>
</comment>
<dbReference type="Proteomes" id="UP001177023">
    <property type="component" value="Unassembled WGS sequence"/>
</dbReference>
<dbReference type="PANTHER" id="PTHR13137">
    <property type="entry name" value="DC11 ACN9 HOMOLOG"/>
    <property type="match status" value="1"/>
</dbReference>
<evidence type="ECO:0000313" key="10">
    <source>
        <dbReference type="Proteomes" id="UP001177023"/>
    </source>
</evidence>
<evidence type="ECO:0000256" key="4">
    <source>
        <dbReference type="ARBA" id="ARBA00022946"/>
    </source>
</evidence>
<dbReference type="CDD" id="cd20270">
    <property type="entry name" value="Complex1_LYR_SDHAF3_LYRM10"/>
    <property type="match status" value="1"/>
</dbReference>
<protein>
    <recommendedName>
        <fullName evidence="7">Succinate dehydrogenase assembly factor 3</fullName>
        <shortName evidence="7">SDH assembly factor 3</shortName>
        <shortName evidence="7">SDHAF3</shortName>
    </recommendedName>
</protein>
<feature type="compositionally biased region" description="Basic and acidic residues" evidence="8">
    <location>
        <begin position="270"/>
        <end position="282"/>
    </location>
</feature>
<keyword evidence="5 7" id="KW-0496">Mitochondrion</keyword>
<dbReference type="InterPro" id="IPR009057">
    <property type="entry name" value="Homeodomain-like_sf"/>
</dbReference>
<evidence type="ECO:0000256" key="2">
    <source>
        <dbReference type="ARBA" id="ARBA00004305"/>
    </source>
</evidence>
<comment type="subunit">
    <text evidence="7">Interacts with the iron-sulfur protein subunit within the SDH catalytic dimer.</text>
</comment>
<feature type="non-terminal residue" evidence="9">
    <location>
        <position position="1"/>
    </location>
</feature>
<dbReference type="GO" id="GO:0005758">
    <property type="term" value="C:mitochondrial intermembrane space"/>
    <property type="evidence" value="ECO:0007669"/>
    <property type="project" value="TreeGrafter"/>
</dbReference>
<organism evidence="9 10">
    <name type="scientific">Mesorhabditis spiculigera</name>
    <dbReference type="NCBI Taxonomy" id="96644"/>
    <lineage>
        <taxon>Eukaryota</taxon>
        <taxon>Metazoa</taxon>
        <taxon>Ecdysozoa</taxon>
        <taxon>Nematoda</taxon>
        <taxon>Chromadorea</taxon>
        <taxon>Rhabditida</taxon>
        <taxon>Rhabditina</taxon>
        <taxon>Rhabditomorpha</taxon>
        <taxon>Rhabditoidea</taxon>
        <taxon>Rhabditidae</taxon>
        <taxon>Mesorhabditinae</taxon>
        <taxon>Mesorhabditis</taxon>
    </lineage>
</organism>
<dbReference type="SUPFAM" id="SSF46689">
    <property type="entry name" value="Homeodomain-like"/>
    <property type="match status" value="1"/>
</dbReference>
<evidence type="ECO:0000256" key="1">
    <source>
        <dbReference type="ARBA" id="ARBA00004123"/>
    </source>
</evidence>
<gene>
    <name evidence="9" type="ORF">MSPICULIGERA_LOCUS20912</name>
</gene>
<proteinExistence type="inferred from homology"/>
<evidence type="ECO:0000313" key="9">
    <source>
        <dbReference type="EMBL" id="CAJ0582782.1"/>
    </source>
</evidence>
<accession>A0AA36GBR8</accession>
<evidence type="ECO:0000256" key="8">
    <source>
        <dbReference type="SAM" id="MobiDB-lite"/>
    </source>
</evidence>
<dbReference type="InterPro" id="IPR008381">
    <property type="entry name" value="SDHAF3/Sdh7"/>
</dbReference>
<keyword evidence="10" id="KW-1185">Reference proteome</keyword>